<dbReference type="CDD" id="cd11838">
    <property type="entry name" value="SH3_Intersectin_3"/>
    <property type="match status" value="1"/>
</dbReference>
<accession>A0A5N5TMS5</accession>
<dbReference type="InterPro" id="IPR002048">
    <property type="entry name" value="EF_hand_dom"/>
</dbReference>
<dbReference type="GO" id="GO:0097708">
    <property type="term" value="C:intracellular vesicle"/>
    <property type="evidence" value="ECO:0007669"/>
    <property type="project" value="TreeGrafter"/>
</dbReference>
<dbReference type="GO" id="GO:0060090">
    <property type="term" value="F:molecular adaptor activity"/>
    <property type="evidence" value="ECO:0007669"/>
    <property type="project" value="TreeGrafter"/>
</dbReference>
<dbReference type="PROSITE" id="PS50002">
    <property type="entry name" value="SH3"/>
    <property type="match status" value="3"/>
</dbReference>
<dbReference type="Pfam" id="PF14604">
    <property type="entry name" value="SH3_9"/>
    <property type="match status" value="1"/>
</dbReference>
<keyword evidence="1 3" id="KW-0728">SH3 domain</keyword>
<dbReference type="SMART" id="SM00326">
    <property type="entry name" value="SH3"/>
    <property type="match status" value="3"/>
</dbReference>
<dbReference type="PRINTS" id="PR00452">
    <property type="entry name" value="SH3DOMAIN"/>
</dbReference>
<evidence type="ECO:0000259" key="5">
    <source>
        <dbReference type="PROSITE" id="PS50002"/>
    </source>
</evidence>
<sequence length="995" mass="108553">MSDPWIITPLERKKHDEQFKSIGPINGFITGEQAKGFFLQSRLPPQVLGVIWMLSDLDGDGKMNQNEFSIACKLINLKLRGFNIPQTLPPSLKQSVLKAQSTNGVSIAPSSVPTIAPSLPMGSSAVPLIPGMHSAPTVTGAPVSVMGAYSTPIPSAVPNVAPVPQGIPGAFPSSVGSAIPGAFPAPSVIPSVQPLAPTASLMGGGAPPVASVGPMAPGAPIASVAPIMATSATEQQPSVPIGGLQGIGGMNAAIPAAPLVPTSAPVRPFVAPVTSEIGVSTQGVTAPKLPMQDTRALSDVDNDGRLSCEEFVLAMFLCEQAKAGKSVPSVLPADLIPPSLRRSRTSSIVSLGSVGAGTPGEALSPTSAQLISDVSFENKRRENYEKGQAELERRRKALLDAQRRETEERLRREREEEMKREKARQEAERKRQEELEREMQIQRELEAQKEAERKRFEETKEQARKEAERQRQEEWEKQRLLELMNVRQRQQENLLALKAKNQSLTIDLSTKEEKVKELTQKISETRVGVTEVKATIDSMRSTRDNYMSDMNSLKAQARDQNQRLLNLNQEKARLKARSLASAAASGAETAAVEASVTSKQMVIKQLQEKIQELEKEVSTKEEDVNNNLIEFESAKEQFHLTGERCKELYEEFNAKRKEVLALREKLLNPDAAWGDVGGSSWSGNDSGWASPPACTIKAVKTTAAPSEGRTFRALYQFDARNEDELSFSPGDIITVVPSEGAEPGWLSGSLNSKIGWFPEAYCEELGESSAVVDGFDSSFVPGEDKIDSAVVAPIESKPQVLGEVISIYNWTASRNNHLSFSKGDNIIVREKLEDWIFGELNGIGGWFPKTYVKSTASPVTTPLEAPEIPPIPQYLDHDDISQYYVSVYPYQSEEPGDLLFEIGETILVVKKEGDWWFGIIGDRSGIFPSNYVQLAPTKLLSPSKQTEIVKAPEEIAQPNIEPVQSNAVEEQQPVTDEGLNEEPVEEIRINIDTIA</sequence>
<dbReference type="Gene3D" id="2.30.30.40">
    <property type="entry name" value="SH3 Domains"/>
    <property type="match status" value="3"/>
</dbReference>
<dbReference type="GO" id="GO:0042734">
    <property type="term" value="C:presynaptic membrane"/>
    <property type="evidence" value="ECO:0007669"/>
    <property type="project" value="TreeGrafter"/>
</dbReference>
<keyword evidence="2" id="KW-0106">Calcium</keyword>
<dbReference type="PROSITE" id="PS50222">
    <property type="entry name" value="EF_HAND_2"/>
    <property type="match status" value="1"/>
</dbReference>
<reference evidence="8 9" key="1">
    <citation type="journal article" date="2019" name="PLoS Biol.">
        <title>Sex chromosomes control vertical transmission of feminizing Wolbachia symbionts in an isopod.</title>
        <authorList>
            <person name="Becking T."/>
            <person name="Chebbi M.A."/>
            <person name="Giraud I."/>
            <person name="Moumen B."/>
            <person name="Laverre T."/>
            <person name="Caubet Y."/>
            <person name="Peccoud J."/>
            <person name="Gilbert C."/>
            <person name="Cordaux R."/>
        </authorList>
    </citation>
    <scope>NUCLEOTIDE SEQUENCE [LARGE SCALE GENOMIC DNA]</scope>
    <source>
        <strain evidence="8">ANa2</strain>
        <tissue evidence="8">Whole body excluding digestive tract and cuticle</tissue>
    </source>
</reference>
<dbReference type="InterPro" id="IPR018247">
    <property type="entry name" value="EF_Hand_1_Ca_BS"/>
</dbReference>
<evidence type="ECO:0000256" key="3">
    <source>
        <dbReference type="PROSITE-ProRule" id="PRU00192"/>
    </source>
</evidence>
<dbReference type="SUPFAM" id="SSF47473">
    <property type="entry name" value="EF-hand"/>
    <property type="match status" value="2"/>
</dbReference>
<feature type="compositionally biased region" description="Polar residues" evidence="4">
    <location>
        <begin position="964"/>
        <end position="974"/>
    </location>
</feature>
<protein>
    <submittedName>
        <fullName evidence="8">Intersectin-1</fullName>
    </submittedName>
</protein>
<feature type="region of interest" description="Disordered" evidence="4">
    <location>
        <begin position="448"/>
        <end position="471"/>
    </location>
</feature>
<dbReference type="InterPro" id="IPR011992">
    <property type="entry name" value="EF-hand-dom_pair"/>
</dbReference>
<dbReference type="GO" id="GO:0005509">
    <property type="term" value="F:calcium ion binding"/>
    <property type="evidence" value="ECO:0007669"/>
    <property type="project" value="InterPro"/>
</dbReference>
<gene>
    <name evidence="8" type="primary">ITSN1_1</name>
    <name evidence="8" type="ORF">Anas_01631</name>
</gene>
<dbReference type="Pfam" id="PF00018">
    <property type="entry name" value="SH3_1"/>
    <property type="match status" value="2"/>
</dbReference>
<dbReference type="PROSITE" id="PS00018">
    <property type="entry name" value="EF_HAND_1"/>
    <property type="match status" value="2"/>
</dbReference>
<proteinExistence type="predicted"/>
<keyword evidence="9" id="KW-1185">Reference proteome</keyword>
<dbReference type="FunFam" id="1.10.238.10:FF:000055">
    <property type="entry name" value="Intersectin-1 isoform 1"/>
    <property type="match status" value="1"/>
</dbReference>
<evidence type="ECO:0000259" key="7">
    <source>
        <dbReference type="PROSITE" id="PS50222"/>
    </source>
</evidence>
<dbReference type="SUPFAM" id="SSF50044">
    <property type="entry name" value="SH3-domain"/>
    <property type="match status" value="3"/>
</dbReference>
<organism evidence="8 9">
    <name type="scientific">Armadillidium nasatum</name>
    <dbReference type="NCBI Taxonomy" id="96803"/>
    <lineage>
        <taxon>Eukaryota</taxon>
        <taxon>Metazoa</taxon>
        <taxon>Ecdysozoa</taxon>
        <taxon>Arthropoda</taxon>
        <taxon>Crustacea</taxon>
        <taxon>Multicrustacea</taxon>
        <taxon>Malacostraca</taxon>
        <taxon>Eumalacostraca</taxon>
        <taxon>Peracarida</taxon>
        <taxon>Isopoda</taxon>
        <taxon>Oniscidea</taxon>
        <taxon>Crinocheta</taxon>
        <taxon>Armadillidiidae</taxon>
        <taxon>Armadillidium</taxon>
    </lineage>
</organism>
<feature type="domain" description="EF-hand" evidence="7">
    <location>
        <begin position="43"/>
        <end position="78"/>
    </location>
</feature>
<dbReference type="CDD" id="cd00052">
    <property type="entry name" value="EH"/>
    <property type="match status" value="1"/>
</dbReference>
<feature type="region of interest" description="Disordered" evidence="4">
    <location>
        <begin position="964"/>
        <end position="983"/>
    </location>
</feature>
<dbReference type="Proteomes" id="UP000326759">
    <property type="component" value="Unassembled WGS sequence"/>
</dbReference>
<dbReference type="GO" id="GO:0150007">
    <property type="term" value="P:clathrin-dependent synaptic vesicle endocytosis"/>
    <property type="evidence" value="ECO:0007669"/>
    <property type="project" value="TreeGrafter"/>
</dbReference>
<dbReference type="PROSITE" id="PS50031">
    <property type="entry name" value="EH"/>
    <property type="match status" value="1"/>
</dbReference>
<dbReference type="PANTHER" id="PTHR11216">
    <property type="entry name" value="EH DOMAIN"/>
    <property type="match status" value="1"/>
</dbReference>
<evidence type="ECO:0000256" key="2">
    <source>
        <dbReference type="ARBA" id="ARBA00022837"/>
    </source>
</evidence>
<dbReference type="InterPro" id="IPR036028">
    <property type="entry name" value="SH3-like_dom_sf"/>
</dbReference>
<evidence type="ECO:0000313" key="9">
    <source>
        <dbReference type="Proteomes" id="UP000326759"/>
    </source>
</evidence>
<dbReference type="GO" id="GO:0005737">
    <property type="term" value="C:cytoplasm"/>
    <property type="evidence" value="ECO:0007669"/>
    <property type="project" value="TreeGrafter"/>
</dbReference>
<evidence type="ECO:0000256" key="1">
    <source>
        <dbReference type="ARBA" id="ARBA00022443"/>
    </source>
</evidence>
<evidence type="ECO:0000259" key="6">
    <source>
        <dbReference type="PROSITE" id="PS50031"/>
    </source>
</evidence>
<comment type="caution">
    <text evidence="8">The sequence shown here is derived from an EMBL/GenBank/DDBJ whole genome shotgun (WGS) entry which is preliminary data.</text>
</comment>
<dbReference type="AlphaFoldDB" id="A0A5N5TMS5"/>
<feature type="domain" description="SH3" evidence="5">
    <location>
        <begin position="706"/>
        <end position="767"/>
    </location>
</feature>
<feature type="domain" description="SH3" evidence="5">
    <location>
        <begin position="879"/>
        <end position="937"/>
    </location>
</feature>
<feature type="domain" description="SH3" evidence="5">
    <location>
        <begin position="799"/>
        <end position="857"/>
    </location>
</feature>
<dbReference type="Gene3D" id="1.10.238.10">
    <property type="entry name" value="EF-hand"/>
    <property type="match status" value="2"/>
</dbReference>
<dbReference type="InterPro" id="IPR000261">
    <property type="entry name" value="EH_dom"/>
</dbReference>
<dbReference type="Pfam" id="PF12763">
    <property type="entry name" value="EH"/>
    <property type="match status" value="1"/>
</dbReference>
<feature type="domain" description="EH" evidence="6">
    <location>
        <begin position="11"/>
        <end position="99"/>
    </location>
</feature>
<evidence type="ECO:0000256" key="4">
    <source>
        <dbReference type="SAM" id="MobiDB-lite"/>
    </source>
</evidence>
<dbReference type="PANTHER" id="PTHR11216:SF170">
    <property type="entry name" value="DYNAMIN ASSOCIATED PROTEIN 160, ISOFORM D"/>
    <property type="match status" value="1"/>
</dbReference>
<feature type="region of interest" description="Disordered" evidence="4">
    <location>
        <begin position="403"/>
        <end position="425"/>
    </location>
</feature>
<name>A0A5N5TMS5_9CRUS</name>
<evidence type="ECO:0000313" key="8">
    <source>
        <dbReference type="EMBL" id="KAB7507401.1"/>
    </source>
</evidence>
<dbReference type="EMBL" id="SEYY01000373">
    <property type="protein sequence ID" value="KAB7507401.1"/>
    <property type="molecule type" value="Genomic_DNA"/>
</dbReference>
<dbReference type="InterPro" id="IPR001452">
    <property type="entry name" value="SH3_domain"/>
</dbReference>
<dbReference type="OrthoDB" id="207120at2759"/>
<dbReference type="SMART" id="SM00027">
    <property type="entry name" value="EH"/>
    <property type="match status" value="2"/>
</dbReference>